<dbReference type="GO" id="GO:0003677">
    <property type="term" value="F:DNA binding"/>
    <property type="evidence" value="ECO:0007669"/>
    <property type="project" value="UniProtKB-KW"/>
</dbReference>
<keyword evidence="6" id="KW-1185">Reference proteome</keyword>
<dbReference type="Pfam" id="PF00392">
    <property type="entry name" value="GntR"/>
    <property type="match status" value="1"/>
</dbReference>
<dbReference type="PANTHER" id="PTHR43537">
    <property type="entry name" value="TRANSCRIPTIONAL REGULATOR, GNTR FAMILY"/>
    <property type="match status" value="1"/>
</dbReference>
<dbReference type="Gene3D" id="1.20.120.530">
    <property type="entry name" value="GntR ligand-binding domain-like"/>
    <property type="match status" value="1"/>
</dbReference>
<evidence type="ECO:0000256" key="3">
    <source>
        <dbReference type="ARBA" id="ARBA00023163"/>
    </source>
</evidence>
<keyword evidence="2" id="KW-0238">DNA-binding</keyword>
<dbReference type="InterPro" id="IPR000524">
    <property type="entry name" value="Tscrpt_reg_HTH_GntR"/>
</dbReference>
<dbReference type="AlphaFoldDB" id="A0A366H3Q6"/>
<dbReference type="RefSeq" id="WP_113935027.1">
    <property type="nucleotide sequence ID" value="NZ_JACCEU010000013.1"/>
</dbReference>
<reference evidence="5 6" key="1">
    <citation type="submission" date="2018-06" db="EMBL/GenBank/DDBJ databases">
        <title>Genomic Encyclopedia of Type Strains, Phase IV (KMG-IV): sequencing the most valuable type-strain genomes for metagenomic binning, comparative biology and taxonomic classification.</title>
        <authorList>
            <person name="Goeker M."/>
        </authorList>
    </citation>
    <scope>NUCLEOTIDE SEQUENCE [LARGE SCALE GENOMIC DNA]</scope>
    <source>
        <strain evidence="5 6">DSM 25520</strain>
    </source>
</reference>
<dbReference type="InterPro" id="IPR008920">
    <property type="entry name" value="TF_FadR/GntR_C"/>
</dbReference>
<dbReference type="SUPFAM" id="SSF46785">
    <property type="entry name" value="Winged helix' DNA-binding domain"/>
    <property type="match status" value="1"/>
</dbReference>
<evidence type="ECO:0000313" key="6">
    <source>
        <dbReference type="Proteomes" id="UP000253628"/>
    </source>
</evidence>
<dbReference type="InterPro" id="IPR036388">
    <property type="entry name" value="WH-like_DNA-bd_sf"/>
</dbReference>
<feature type="domain" description="HTH gntR-type" evidence="4">
    <location>
        <begin position="18"/>
        <end position="86"/>
    </location>
</feature>
<protein>
    <submittedName>
        <fullName evidence="5">GntR family transcriptional regulator</fullName>
    </submittedName>
</protein>
<accession>A0A366H3Q6</accession>
<dbReference type="EMBL" id="QNRQ01000017">
    <property type="protein sequence ID" value="RBP35444.1"/>
    <property type="molecule type" value="Genomic_DNA"/>
</dbReference>
<keyword evidence="1" id="KW-0805">Transcription regulation</keyword>
<sequence>MAYKYKPLVPLAPPLNDQPAVAECLVTLRALIQKMYAKGGRQLPPERRLAEQLGTGRSTLRKALTILENEKTVVRHVGRGTFLNSGAETAPPQLQALASSGALAIDSVSGLSPRELMEVRYVLEPATAELAAIAARPSDLKQMRECLRKREQAHRLDDYEHWDYVLHMSIAEATRNSLLTELLDLINRIRKTAAWRQFRRPSVDPDVRAISNTHHREIVDAICRADPSAAFEAMRNHLGEVSHRYQHYSDMQAPTPSVQHLITK</sequence>
<dbReference type="GO" id="GO:0003700">
    <property type="term" value="F:DNA-binding transcription factor activity"/>
    <property type="evidence" value="ECO:0007669"/>
    <property type="project" value="InterPro"/>
</dbReference>
<dbReference type="SUPFAM" id="SSF48008">
    <property type="entry name" value="GntR ligand-binding domain-like"/>
    <property type="match status" value="1"/>
</dbReference>
<comment type="caution">
    <text evidence="5">The sequence shown here is derived from an EMBL/GenBank/DDBJ whole genome shotgun (WGS) entry which is preliminary data.</text>
</comment>
<dbReference type="InterPro" id="IPR036390">
    <property type="entry name" value="WH_DNA-bd_sf"/>
</dbReference>
<evidence type="ECO:0000259" key="4">
    <source>
        <dbReference type="PROSITE" id="PS50949"/>
    </source>
</evidence>
<keyword evidence="3" id="KW-0804">Transcription</keyword>
<dbReference type="SMART" id="SM00895">
    <property type="entry name" value="FCD"/>
    <property type="match status" value="1"/>
</dbReference>
<dbReference type="PANTHER" id="PTHR43537:SF5">
    <property type="entry name" value="UXU OPERON TRANSCRIPTIONAL REGULATOR"/>
    <property type="match status" value="1"/>
</dbReference>
<dbReference type="Proteomes" id="UP000253628">
    <property type="component" value="Unassembled WGS sequence"/>
</dbReference>
<dbReference type="PRINTS" id="PR00035">
    <property type="entry name" value="HTHGNTR"/>
</dbReference>
<organism evidence="5 6">
    <name type="scientific">Eoetvoesiella caeni</name>
    <dbReference type="NCBI Taxonomy" id="645616"/>
    <lineage>
        <taxon>Bacteria</taxon>
        <taxon>Pseudomonadati</taxon>
        <taxon>Pseudomonadota</taxon>
        <taxon>Betaproteobacteria</taxon>
        <taxon>Burkholderiales</taxon>
        <taxon>Alcaligenaceae</taxon>
        <taxon>Eoetvoesiella</taxon>
    </lineage>
</organism>
<dbReference type="SMART" id="SM00345">
    <property type="entry name" value="HTH_GNTR"/>
    <property type="match status" value="1"/>
</dbReference>
<evidence type="ECO:0000256" key="1">
    <source>
        <dbReference type="ARBA" id="ARBA00023015"/>
    </source>
</evidence>
<dbReference type="InterPro" id="IPR011711">
    <property type="entry name" value="GntR_C"/>
</dbReference>
<evidence type="ECO:0000313" key="5">
    <source>
        <dbReference type="EMBL" id="RBP35444.1"/>
    </source>
</evidence>
<dbReference type="OrthoDB" id="5450856at2"/>
<dbReference type="PROSITE" id="PS50949">
    <property type="entry name" value="HTH_GNTR"/>
    <property type="match status" value="1"/>
</dbReference>
<dbReference type="Gene3D" id="1.10.10.10">
    <property type="entry name" value="Winged helix-like DNA-binding domain superfamily/Winged helix DNA-binding domain"/>
    <property type="match status" value="1"/>
</dbReference>
<evidence type="ECO:0000256" key="2">
    <source>
        <dbReference type="ARBA" id="ARBA00023125"/>
    </source>
</evidence>
<dbReference type="Pfam" id="PF07729">
    <property type="entry name" value="FCD"/>
    <property type="match status" value="1"/>
</dbReference>
<proteinExistence type="predicted"/>
<gene>
    <name evidence="5" type="ORF">DFR37_11748</name>
</gene>
<dbReference type="CDD" id="cd07377">
    <property type="entry name" value="WHTH_GntR"/>
    <property type="match status" value="1"/>
</dbReference>
<name>A0A366H3Q6_9BURK</name>